<proteinExistence type="predicted"/>
<dbReference type="GO" id="GO:0008168">
    <property type="term" value="F:methyltransferase activity"/>
    <property type="evidence" value="ECO:0007669"/>
    <property type="project" value="UniProtKB-KW"/>
</dbReference>
<dbReference type="EMBL" id="JAEPBG010000013">
    <property type="protein sequence ID" value="MBK4737678.1"/>
    <property type="molecule type" value="Genomic_DNA"/>
</dbReference>
<dbReference type="RefSeq" id="WP_200596156.1">
    <property type="nucleotide sequence ID" value="NZ_JAEPBG010000013.1"/>
</dbReference>
<organism evidence="2 3">
    <name type="scientific">Noviherbaspirillum pedocola</name>
    <dbReference type="NCBI Taxonomy" id="2801341"/>
    <lineage>
        <taxon>Bacteria</taxon>
        <taxon>Pseudomonadati</taxon>
        <taxon>Pseudomonadota</taxon>
        <taxon>Betaproteobacteria</taxon>
        <taxon>Burkholderiales</taxon>
        <taxon>Oxalobacteraceae</taxon>
        <taxon>Noviherbaspirillum</taxon>
    </lineage>
</organism>
<keyword evidence="2" id="KW-0489">Methyltransferase</keyword>
<keyword evidence="2" id="KW-0808">Transferase</keyword>
<accession>A0A934T3D6</accession>
<dbReference type="Gene3D" id="3.40.50.150">
    <property type="entry name" value="Vaccinia Virus protein VP39"/>
    <property type="match status" value="1"/>
</dbReference>
<feature type="compositionally biased region" description="Basic and acidic residues" evidence="1">
    <location>
        <begin position="19"/>
        <end position="31"/>
    </location>
</feature>
<dbReference type="InterPro" id="IPR029063">
    <property type="entry name" value="SAM-dependent_MTases_sf"/>
</dbReference>
<reference evidence="2" key="1">
    <citation type="submission" date="2021-01" db="EMBL/GenBank/DDBJ databases">
        <title>Genome sequence of strain Noviherbaspirillum sp. DKR-6.</title>
        <authorList>
            <person name="Chaudhary D.K."/>
        </authorList>
    </citation>
    <scope>NUCLEOTIDE SEQUENCE</scope>
    <source>
        <strain evidence="2">DKR-6</strain>
    </source>
</reference>
<name>A0A934T3D6_9BURK</name>
<evidence type="ECO:0000313" key="2">
    <source>
        <dbReference type="EMBL" id="MBK4737678.1"/>
    </source>
</evidence>
<gene>
    <name evidence="2" type="ORF">JJB74_23910</name>
</gene>
<evidence type="ECO:0000313" key="3">
    <source>
        <dbReference type="Proteomes" id="UP000622890"/>
    </source>
</evidence>
<dbReference type="Proteomes" id="UP000622890">
    <property type="component" value="Unassembled WGS sequence"/>
</dbReference>
<evidence type="ECO:0000256" key="1">
    <source>
        <dbReference type="SAM" id="MobiDB-lite"/>
    </source>
</evidence>
<protein>
    <submittedName>
        <fullName evidence="2">Class I SAM-dependent methyltransferase</fullName>
    </submittedName>
</protein>
<sequence>MEKGATLSHAQIDSLLANPDRKPSDRAMDARRKPAELLSFVGARSGMIALDLSAGGGYTSSLLARAAGPSGKVYAQSAPRGDAPPPSFPVLSARVGADGNIVPALRRFDDPVPPEVAHQALDLVTFVDNYHDLGHLGVDRAKLNRAVHEALKPGGVYVIVDHAGRPGTGISESATLHRVEEAFVKQEVESAGFRFVGSGDFLRNPNDPRDRNAPEGGQAKDGFALKFVKR</sequence>
<dbReference type="AlphaFoldDB" id="A0A934T3D6"/>
<dbReference type="GO" id="GO:0032259">
    <property type="term" value="P:methylation"/>
    <property type="evidence" value="ECO:0007669"/>
    <property type="project" value="UniProtKB-KW"/>
</dbReference>
<dbReference type="SUPFAM" id="SSF53335">
    <property type="entry name" value="S-adenosyl-L-methionine-dependent methyltransferases"/>
    <property type="match status" value="1"/>
</dbReference>
<feature type="region of interest" description="Disordered" evidence="1">
    <location>
        <begin position="1"/>
        <end position="31"/>
    </location>
</feature>
<keyword evidence="3" id="KW-1185">Reference proteome</keyword>
<feature type="region of interest" description="Disordered" evidence="1">
    <location>
        <begin position="199"/>
        <end position="222"/>
    </location>
</feature>
<comment type="caution">
    <text evidence="2">The sequence shown here is derived from an EMBL/GenBank/DDBJ whole genome shotgun (WGS) entry which is preliminary data.</text>
</comment>